<dbReference type="InterPro" id="IPR018306">
    <property type="entry name" value="Phage_T5_Orf172_DNA-bd"/>
</dbReference>
<keyword evidence="3" id="KW-0378">Hydrolase</keyword>
<protein>
    <submittedName>
        <fullName evidence="3">DEAD/DEAH box helicase family protein</fullName>
    </submittedName>
</protein>
<dbReference type="Gene3D" id="3.40.50.300">
    <property type="entry name" value="P-loop containing nucleotide triphosphate hydrolases"/>
    <property type="match status" value="1"/>
</dbReference>
<sequence length="844" mass="95819">MIKPTIEEILAPKPEVNPRLYAYAISAESHKGLLKIGQTTRAVQKRIAEQVRTAGIIPLIELDEPAARDDGTIITDHEMRAALVRKGFDNPQGEWIRCTVDDVRAVLTELRTGQTFDRPRTETFPPRREQAEAVDKTAEYFQSIWAENPQAVPRFLWNAKMRFGKTFTSYQLAKKLKAKRVLVVTFKPAVEDAWQTDLENHVDFDGWQYLSRKSERDPSQIEADRPVVYFGSFQDLLGRDKTTGTIKVRNAWLHAVNWDLVVFDEYHFGAWRDTAKELFEGEDDARRDLKQEYDAGLEEVNDDLGYISVNEDMFLPITTKAYLYLSGTPFKALATGEFIEEQIFNWTYTDEQRAKAEFAIQNPGERNPYASLPQMRLLTYQMPPELTVIASSGEFDEFDLNAFFAATGVWEAATFTHKSDVQKWLDIIRGAYLPQTTDALRQGGRPPFPYSDDRLLPYMQHSFWFLPNVAACQAMANLLAERHNTFWHGYDVIMAAGADAGIGLDAVPPVRKAIGSGFETKTITLSCGKLTTGVTIAQWSSILMLRNLKSPETYFQAAFRVQSPWSIKNPHGDNPNEDEIVKPVCFVFDFAPTRALRQLSDYGIGLSPGEPNPENAVRELVSFLPVLAYDGARMMQIDAGGILDIAMAGTSGTLLARKWESALLVNVDNDTLRRIMDNPDAMAAVERIEGWRALGDNIIETIINKNEKVKDLKNKAKTGGLSEKEKKELTEEEKEYKSKRKQVQEKLIKFATRIPAFMYLTDFRENTLQDVITKLEPELFLTVTGLTVEDFHLLVRLKVFNTEKMNQAVFAFRRYEDASLRYTGIETHKGLRQIGLYDTVVTPD</sequence>
<dbReference type="GO" id="GO:0004386">
    <property type="term" value="F:helicase activity"/>
    <property type="evidence" value="ECO:0007669"/>
    <property type="project" value="UniProtKB-KW"/>
</dbReference>
<evidence type="ECO:0000313" key="3">
    <source>
        <dbReference type="EMBL" id="MDC7693867.1"/>
    </source>
</evidence>
<organism evidence="3 4">
    <name type="scientific">Asticcacaulis currens</name>
    <dbReference type="NCBI Taxonomy" id="2984210"/>
    <lineage>
        <taxon>Bacteria</taxon>
        <taxon>Pseudomonadati</taxon>
        <taxon>Pseudomonadota</taxon>
        <taxon>Alphaproteobacteria</taxon>
        <taxon>Caulobacterales</taxon>
        <taxon>Caulobacteraceae</taxon>
        <taxon>Asticcacaulis</taxon>
    </lineage>
</organism>
<feature type="domain" description="Bacteriophage T5 Orf172 DNA-binding" evidence="2">
    <location>
        <begin position="28"/>
        <end position="110"/>
    </location>
</feature>
<evidence type="ECO:0000313" key="4">
    <source>
        <dbReference type="Proteomes" id="UP001216595"/>
    </source>
</evidence>
<evidence type="ECO:0000259" key="2">
    <source>
        <dbReference type="SMART" id="SM00974"/>
    </source>
</evidence>
<name>A0ABT5ID00_9CAUL</name>
<dbReference type="RefSeq" id="WP_272740595.1">
    <property type="nucleotide sequence ID" value="NZ_JAQQKW010000003.1"/>
</dbReference>
<keyword evidence="3" id="KW-0547">Nucleotide-binding</keyword>
<accession>A0ABT5ID00</accession>
<keyword evidence="3" id="KW-0067">ATP-binding</keyword>
<comment type="caution">
    <text evidence="3">The sequence shown here is derived from an EMBL/GenBank/DDBJ whole genome shotgun (WGS) entry which is preliminary data.</text>
</comment>
<feature type="coiled-coil region" evidence="1">
    <location>
        <begin position="722"/>
        <end position="749"/>
    </location>
</feature>
<keyword evidence="4" id="KW-1185">Reference proteome</keyword>
<keyword evidence="1" id="KW-0175">Coiled coil</keyword>
<dbReference type="InterPro" id="IPR006935">
    <property type="entry name" value="Helicase/UvrB_N"/>
</dbReference>
<proteinExistence type="predicted"/>
<dbReference type="Pfam" id="PF10544">
    <property type="entry name" value="T5orf172"/>
    <property type="match status" value="1"/>
</dbReference>
<dbReference type="SUPFAM" id="SSF52540">
    <property type="entry name" value="P-loop containing nucleoside triphosphate hydrolases"/>
    <property type="match status" value="1"/>
</dbReference>
<dbReference type="SMART" id="SM00974">
    <property type="entry name" value="T5orf172"/>
    <property type="match status" value="1"/>
</dbReference>
<gene>
    <name evidence="3" type="ORF">PQU94_06175</name>
</gene>
<dbReference type="Proteomes" id="UP001216595">
    <property type="component" value="Unassembled WGS sequence"/>
</dbReference>
<dbReference type="InterPro" id="IPR027417">
    <property type="entry name" value="P-loop_NTPase"/>
</dbReference>
<keyword evidence="3" id="KW-0347">Helicase</keyword>
<evidence type="ECO:0000256" key="1">
    <source>
        <dbReference type="SAM" id="Coils"/>
    </source>
</evidence>
<dbReference type="Pfam" id="PF04851">
    <property type="entry name" value="ResIII"/>
    <property type="match status" value="1"/>
</dbReference>
<dbReference type="EMBL" id="JAQQKW010000003">
    <property type="protein sequence ID" value="MDC7693867.1"/>
    <property type="molecule type" value="Genomic_DNA"/>
</dbReference>
<reference evidence="3 4" key="1">
    <citation type="submission" date="2023-01" db="EMBL/GenBank/DDBJ databases">
        <title>Novel species of the genus Asticcacaulis isolated from rivers.</title>
        <authorList>
            <person name="Lu H."/>
        </authorList>
    </citation>
    <scope>NUCLEOTIDE SEQUENCE [LARGE SCALE GENOMIC DNA]</scope>
    <source>
        <strain evidence="3 4">DXS10W</strain>
    </source>
</reference>